<dbReference type="SFLD" id="SFLDG01135">
    <property type="entry name" value="C1.5.6:_HAD__Beta-PGM__Phospha"/>
    <property type="match status" value="1"/>
</dbReference>
<dbReference type="Gene3D" id="3.40.50.1000">
    <property type="entry name" value="HAD superfamily/HAD-like"/>
    <property type="match status" value="1"/>
</dbReference>
<protein>
    <submittedName>
        <fullName evidence="1">HAD family hydrolase</fullName>
    </submittedName>
</protein>
<sequence length="218" mass="22601">MILVVFDIDGTVVDSQHMIVAAQAEAFASVGLPAPGRERALSVVGLSLAQAFTVLVGPDGPVAELAEAYKGAFSRLRAEAAIREPLFPGAADLIARLHAGPAAVLGIATGKSRRGVDHLVATHGWDGWFATIQTADDAPSKPHPAMLEQAMAETGSSPADTVMIGDSTYDMAMARAAGVTALGVTWGYHTPEALIAAGADRMVASYAELERVLVERGI</sequence>
<dbReference type="AlphaFoldDB" id="A0A437PHD6"/>
<dbReference type="InterPro" id="IPR023198">
    <property type="entry name" value="PGP-like_dom2"/>
</dbReference>
<dbReference type="SFLD" id="SFLDS00003">
    <property type="entry name" value="Haloacid_Dehalogenase"/>
    <property type="match status" value="1"/>
</dbReference>
<dbReference type="Gene3D" id="1.10.150.240">
    <property type="entry name" value="Putative phosphatase, domain 2"/>
    <property type="match status" value="1"/>
</dbReference>
<proteinExistence type="predicted"/>
<dbReference type="Pfam" id="PF13419">
    <property type="entry name" value="HAD_2"/>
    <property type="match status" value="1"/>
</dbReference>
<dbReference type="InterPro" id="IPR023214">
    <property type="entry name" value="HAD_sf"/>
</dbReference>
<dbReference type="SFLD" id="SFLDG01129">
    <property type="entry name" value="C1.5:_HAD__Beta-PGM__Phosphata"/>
    <property type="match status" value="1"/>
</dbReference>
<dbReference type="NCBIfam" id="TIGR01549">
    <property type="entry name" value="HAD-SF-IA-v1"/>
    <property type="match status" value="1"/>
</dbReference>
<dbReference type="GO" id="GO:0005829">
    <property type="term" value="C:cytosol"/>
    <property type="evidence" value="ECO:0007669"/>
    <property type="project" value="TreeGrafter"/>
</dbReference>
<dbReference type="PANTHER" id="PTHR43434">
    <property type="entry name" value="PHOSPHOGLYCOLATE PHOSPHATASE"/>
    <property type="match status" value="1"/>
</dbReference>
<dbReference type="GO" id="GO:0006281">
    <property type="term" value="P:DNA repair"/>
    <property type="evidence" value="ECO:0007669"/>
    <property type="project" value="TreeGrafter"/>
</dbReference>
<keyword evidence="2" id="KW-1185">Reference proteome</keyword>
<reference evidence="1 2" key="1">
    <citation type="submission" date="2019-01" db="EMBL/GenBank/DDBJ databases">
        <authorList>
            <person name="Chen W.-M."/>
        </authorList>
    </citation>
    <scope>NUCLEOTIDE SEQUENCE [LARGE SCALE GENOMIC DNA]</scope>
    <source>
        <strain evidence="1 2">TER-1</strain>
    </source>
</reference>
<dbReference type="OrthoDB" id="9782449at2"/>
<accession>A0A437PHD6</accession>
<dbReference type="Proteomes" id="UP000286997">
    <property type="component" value="Unassembled WGS sequence"/>
</dbReference>
<dbReference type="SUPFAM" id="SSF56784">
    <property type="entry name" value="HAD-like"/>
    <property type="match status" value="1"/>
</dbReference>
<comment type="caution">
    <text evidence="1">The sequence shown here is derived from an EMBL/GenBank/DDBJ whole genome shotgun (WGS) entry which is preliminary data.</text>
</comment>
<keyword evidence="1" id="KW-0378">Hydrolase</keyword>
<dbReference type="InterPro" id="IPR041492">
    <property type="entry name" value="HAD_2"/>
</dbReference>
<evidence type="ECO:0000313" key="2">
    <source>
        <dbReference type="Proteomes" id="UP000286997"/>
    </source>
</evidence>
<dbReference type="InterPro" id="IPR036412">
    <property type="entry name" value="HAD-like_sf"/>
</dbReference>
<dbReference type="RefSeq" id="WP_127726912.1">
    <property type="nucleotide sequence ID" value="NZ_SACP01000001.1"/>
</dbReference>
<name>A0A437PHD6_9HYPH</name>
<gene>
    <name evidence="1" type="ORF">EOE48_01060</name>
</gene>
<organism evidence="1 2">
    <name type="scientific">Methylobacterium oryzihabitans</name>
    <dbReference type="NCBI Taxonomy" id="2499852"/>
    <lineage>
        <taxon>Bacteria</taxon>
        <taxon>Pseudomonadati</taxon>
        <taxon>Pseudomonadota</taxon>
        <taxon>Alphaproteobacteria</taxon>
        <taxon>Hyphomicrobiales</taxon>
        <taxon>Methylobacteriaceae</taxon>
        <taxon>Methylobacterium</taxon>
    </lineage>
</organism>
<dbReference type="InterPro" id="IPR050155">
    <property type="entry name" value="HAD-like_hydrolase_sf"/>
</dbReference>
<dbReference type="EMBL" id="SACP01000001">
    <property type="protein sequence ID" value="RVU21670.1"/>
    <property type="molecule type" value="Genomic_DNA"/>
</dbReference>
<evidence type="ECO:0000313" key="1">
    <source>
        <dbReference type="EMBL" id="RVU21670.1"/>
    </source>
</evidence>
<dbReference type="PANTHER" id="PTHR43434:SF24">
    <property type="entry name" value="HYDROLASE-RELATED"/>
    <property type="match status" value="1"/>
</dbReference>
<dbReference type="GO" id="GO:0008967">
    <property type="term" value="F:phosphoglycolate phosphatase activity"/>
    <property type="evidence" value="ECO:0007669"/>
    <property type="project" value="TreeGrafter"/>
</dbReference>
<dbReference type="InterPro" id="IPR006439">
    <property type="entry name" value="HAD-SF_hydro_IA"/>
</dbReference>